<dbReference type="PATRIC" id="fig|1227457.3.peg.1180"/>
<dbReference type="InterPro" id="IPR051781">
    <property type="entry name" value="Metallo-dep_Hydrolase"/>
</dbReference>
<accession>M0NA74</accession>
<organism evidence="2 3">
    <name type="scientific">Halococcus thailandensis JCM 13552</name>
    <dbReference type="NCBI Taxonomy" id="1227457"/>
    <lineage>
        <taxon>Archaea</taxon>
        <taxon>Methanobacteriati</taxon>
        <taxon>Methanobacteriota</taxon>
        <taxon>Stenosarchaea group</taxon>
        <taxon>Halobacteria</taxon>
        <taxon>Halobacteriales</taxon>
        <taxon>Halococcaceae</taxon>
        <taxon>Halococcus</taxon>
    </lineage>
</organism>
<dbReference type="InterPro" id="IPR032466">
    <property type="entry name" value="Metal_Hydrolase"/>
</dbReference>
<gene>
    <name evidence="2" type="ORF">C451_06600</name>
</gene>
<dbReference type="SUPFAM" id="SSF51338">
    <property type="entry name" value="Composite domain of metallo-dependent hydrolases"/>
    <property type="match status" value="1"/>
</dbReference>
<dbReference type="STRING" id="1227457.C451_06600"/>
<dbReference type="Gene3D" id="3.20.20.140">
    <property type="entry name" value="Metal-dependent hydrolases"/>
    <property type="match status" value="1"/>
</dbReference>
<reference evidence="2 3" key="1">
    <citation type="journal article" date="2014" name="PLoS Genet.">
        <title>Phylogenetically driven sequencing of extremely halophilic archaea reveals strategies for static and dynamic osmo-response.</title>
        <authorList>
            <person name="Becker E.A."/>
            <person name="Seitzer P.M."/>
            <person name="Tritt A."/>
            <person name="Larsen D."/>
            <person name="Krusor M."/>
            <person name="Yao A.I."/>
            <person name="Wu D."/>
            <person name="Madern D."/>
            <person name="Eisen J.A."/>
            <person name="Darling A.E."/>
            <person name="Facciotti M.T."/>
        </authorList>
    </citation>
    <scope>NUCLEOTIDE SEQUENCE [LARGE SCALE GENOMIC DNA]</scope>
    <source>
        <strain evidence="2 3">JCM 13552</strain>
    </source>
</reference>
<dbReference type="InterPro" id="IPR057744">
    <property type="entry name" value="OTAase-like"/>
</dbReference>
<dbReference type="GO" id="GO:0016810">
    <property type="term" value="F:hydrolase activity, acting on carbon-nitrogen (but not peptide) bonds"/>
    <property type="evidence" value="ECO:0007669"/>
    <property type="project" value="InterPro"/>
</dbReference>
<dbReference type="Proteomes" id="UP000011680">
    <property type="component" value="Unassembled WGS sequence"/>
</dbReference>
<proteinExistence type="predicted"/>
<evidence type="ECO:0000313" key="2">
    <source>
        <dbReference type="EMBL" id="EMA54473.1"/>
    </source>
</evidence>
<feature type="domain" description="Amidohydrolase-related" evidence="1">
    <location>
        <begin position="64"/>
        <end position="394"/>
    </location>
</feature>
<dbReference type="AlphaFoldDB" id="M0NA74"/>
<dbReference type="InterPro" id="IPR011059">
    <property type="entry name" value="Metal-dep_hydrolase_composite"/>
</dbReference>
<keyword evidence="2" id="KW-0378">Hydrolase</keyword>
<dbReference type="PANTHER" id="PTHR43135:SF3">
    <property type="entry name" value="ALPHA-D-RIBOSE 1-METHYLPHOSPHONATE 5-TRIPHOSPHATE DIPHOSPHATASE"/>
    <property type="match status" value="1"/>
</dbReference>
<dbReference type="eggNOG" id="arCOG00696">
    <property type="taxonomic scope" value="Archaea"/>
</dbReference>
<dbReference type="Pfam" id="PF01979">
    <property type="entry name" value="Amidohydro_1"/>
    <property type="match status" value="1"/>
</dbReference>
<evidence type="ECO:0000259" key="1">
    <source>
        <dbReference type="Pfam" id="PF01979"/>
    </source>
</evidence>
<evidence type="ECO:0000313" key="3">
    <source>
        <dbReference type="Proteomes" id="UP000011680"/>
    </source>
</evidence>
<protein>
    <submittedName>
        <fullName evidence="2">Amidohydrolase</fullName>
    </submittedName>
</protein>
<dbReference type="Gene3D" id="2.30.40.10">
    <property type="entry name" value="Urease, subunit C, domain 1"/>
    <property type="match status" value="1"/>
</dbReference>
<name>M0NA74_9EURY</name>
<dbReference type="InterPro" id="IPR006680">
    <property type="entry name" value="Amidohydro-rel"/>
</dbReference>
<dbReference type="PANTHER" id="PTHR43135">
    <property type="entry name" value="ALPHA-D-RIBOSE 1-METHYLPHOSPHONATE 5-TRIPHOSPHATE DIPHOSPHATASE"/>
    <property type="match status" value="1"/>
</dbReference>
<dbReference type="CDD" id="cd01299">
    <property type="entry name" value="Met_dep_hydrolase_A"/>
    <property type="match status" value="1"/>
</dbReference>
<dbReference type="SUPFAM" id="SSF51556">
    <property type="entry name" value="Metallo-dependent hydrolases"/>
    <property type="match status" value="1"/>
</dbReference>
<sequence length="401" mass="41423">MSRFDPLLFAVLATSIAVLVIENVTVVDATGAREGPLTIENGRIERIGKAPDDPDDVIDGGGGVVAPGLIDSHVHVSMDGRADTASLTAQSPSMLAYRAAANLERTVRAGVTTVRDLGSPGTLGPDTRDAIAEGIIQGPRVVPCGSPVVITGGHGHWFGREADGPAEVRKAVREQLKNGAEVIKTMASGGVLTEGADIGGHEMSPDELETLVATANAKDRPTAAHCHSTESIANATTAGIDSVEHGTFMDDATAAAMADAGTYWVPTASALHGIVEHGTDAGIPDWAVAKAREATDAFEDAWTHALDHDVPIAMGTDAGTPFNDHADAAHELELMVEYGLSAERAFAAATVNAADLLGLDDVGTLDPGSRADCVVLDSDPREDESAYHDPQAVVADGTVVR</sequence>
<dbReference type="EMBL" id="AOMF01000136">
    <property type="protein sequence ID" value="EMA54473.1"/>
    <property type="molecule type" value="Genomic_DNA"/>
</dbReference>
<comment type="caution">
    <text evidence="2">The sequence shown here is derived from an EMBL/GenBank/DDBJ whole genome shotgun (WGS) entry which is preliminary data.</text>
</comment>
<keyword evidence="3" id="KW-1185">Reference proteome</keyword>